<dbReference type="InterPro" id="IPR053137">
    <property type="entry name" value="NLR-like"/>
</dbReference>
<dbReference type="STRING" id="576137.A0A1L7XMV9"/>
<sequence>MSSFFNSIRNKIREEKFGLFLFHNVGEEQVELVITCILAANADINSIIAVHGLGGNWKQTWTDENKALWLRDILPLQLPEARIMSYGYNSRTAFSKGITNINDEAEIFLSALNGKRQTKDQKTRPIIFIAHSLGGIVVKKALILAHEQPERYADLSKSVRGVIFFGVPHRGSDVAYWGTFAANLLETIQLGFGTNSNFVKDLQRNSETLANISEQFFPLGDKLKIRTFYETERLLNRVIVDKNSACLNHPNEIAVGIAGANHRSICKFSHGNSEKYSLVWMTIKQLVDAAVDNSVTSSPRLYAQESISTKVCFTVPFDKDPKFLGREDVITEIDEQFKVQRRVALAGIGGVGKSQIAIEYCHRFREQHPRAHVFWVHAGSSSRMDQGYKSIAESLNLPGWDNASVDTFRLVSTALSGDAHGHWLLVLDNADDMDTFDNARLNPSSVDSNRKEPLINYLPRGSNGMTLITTRDTQAGKSLANNRKVIEVSPMTTTEAESLLQLNVSEEGNLDNPEYRELVEILGCLPLAITQAGAFIDYNKITAKEYLEILCANDSEMEELLKKELPDFRRDSESQNSVIRTWKVSFDRIRQRWTRAADMLCLMAFLDRQAIPKTLLQRKGEKMAEFVDALGKLKAFSLVSTGKGDTLEIHRLVQISTRTWLALWGDPAKWQEEALKVLAAAFPPGDFANWSSCQVLSPHAQTVTQYSFGPDLGLLRAKLLHNMASYDEERGRYGLAYMRASDALSIRGEALGHEHHDTLMSMFYVGRLLWRQGKYKDAEETYMKLLELRKRVLGPEHPDTLMTMTGIGISLWGQGKYEAAEEMHRQTLELREKVLGLEHPDTLISMNNLGNSLSNQGKYKAAEKMHRQTLELREKVLGPEHPDTLGSMNNLGTSLSNQGKHKAAEEMRRQTLELQEKVLGPEHPNTLINTRTTGEGAWT</sequence>
<protein>
    <recommendedName>
        <fullName evidence="2">DUF676 domain-containing protein</fullName>
    </recommendedName>
</protein>
<dbReference type="Pfam" id="PF05057">
    <property type="entry name" value="DUF676"/>
    <property type="match status" value="1"/>
</dbReference>
<dbReference type="GO" id="GO:0043531">
    <property type="term" value="F:ADP binding"/>
    <property type="evidence" value="ECO:0007669"/>
    <property type="project" value="InterPro"/>
</dbReference>
<evidence type="ECO:0000259" key="2">
    <source>
        <dbReference type="Pfam" id="PF05057"/>
    </source>
</evidence>
<dbReference type="PANTHER" id="PTHR46082">
    <property type="entry name" value="ATP/GTP-BINDING PROTEIN-RELATED"/>
    <property type="match status" value="1"/>
</dbReference>
<dbReference type="SUPFAM" id="SSF53474">
    <property type="entry name" value="alpha/beta-Hydrolases"/>
    <property type="match status" value="1"/>
</dbReference>
<dbReference type="AlphaFoldDB" id="A0A1L7XMV9"/>
<name>A0A1L7XMV9_9HELO</name>
<evidence type="ECO:0000313" key="3">
    <source>
        <dbReference type="EMBL" id="CZR66344.1"/>
    </source>
</evidence>
<dbReference type="SUPFAM" id="SSF48452">
    <property type="entry name" value="TPR-like"/>
    <property type="match status" value="2"/>
</dbReference>
<dbReference type="SUPFAM" id="SSF52540">
    <property type="entry name" value="P-loop containing nucleoside triphosphate hydrolases"/>
    <property type="match status" value="1"/>
</dbReference>
<dbReference type="InterPro" id="IPR011990">
    <property type="entry name" value="TPR-like_helical_dom_sf"/>
</dbReference>
<evidence type="ECO:0000256" key="1">
    <source>
        <dbReference type="ARBA" id="ARBA00007920"/>
    </source>
</evidence>
<proteinExistence type="inferred from homology"/>
<evidence type="ECO:0000313" key="4">
    <source>
        <dbReference type="Proteomes" id="UP000184330"/>
    </source>
</evidence>
<accession>A0A1L7XMV9</accession>
<dbReference type="InterPro" id="IPR027417">
    <property type="entry name" value="P-loop_NTPase"/>
</dbReference>
<dbReference type="Gene3D" id="3.40.50.1820">
    <property type="entry name" value="alpha/beta hydrolase"/>
    <property type="match status" value="1"/>
</dbReference>
<dbReference type="OrthoDB" id="1658288at2759"/>
<dbReference type="InterPro" id="IPR029058">
    <property type="entry name" value="AB_hydrolase_fold"/>
</dbReference>
<comment type="similarity">
    <text evidence="1">Belongs to the putative lipase ROG1 family.</text>
</comment>
<dbReference type="NCBIfam" id="NF040586">
    <property type="entry name" value="FxSxx_TPR"/>
    <property type="match status" value="1"/>
</dbReference>
<dbReference type="InterPro" id="IPR019734">
    <property type="entry name" value="TPR_rpt"/>
</dbReference>
<organism evidence="3 4">
    <name type="scientific">Phialocephala subalpina</name>
    <dbReference type="NCBI Taxonomy" id="576137"/>
    <lineage>
        <taxon>Eukaryota</taxon>
        <taxon>Fungi</taxon>
        <taxon>Dikarya</taxon>
        <taxon>Ascomycota</taxon>
        <taxon>Pezizomycotina</taxon>
        <taxon>Leotiomycetes</taxon>
        <taxon>Helotiales</taxon>
        <taxon>Mollisiaceae</taxon>
        <taxon>Phialocephala</taxon>
        <taxon>Phialocephala fortinii species complex</taxon>
    </lineage>
</organism>
<keyword evidence="4" id="KW-1185">Reference proteome</keyword>
<dbReference type="Pfam" id="PF13424">
    <property type="entry name" value="TPR_12"/>
    <property type="match status" value="2"/>
</dbReference>
<dbReference type="PANTHER" id="PTHR46082:SF6">
    <property type="entry name" value="AAA+ ATPASE DOMAIN-CONTAINING PROTEIN-RELATED"/>
    <property type="match status" value="1"/>
</dbReference>
<dbReference type="Proteomes" id="UP000184330">
    <property type="component" value="Unassembled WGS sequence"/>
</dbReference>
<feature type="domain" description="DUF676" evidence="2">
    <location>
        <begin position="47"/>
        <end position="165"/>
    </location>
</feature>
<dbReference type="Gene3D" id="1.25.40.10">
    <property type="entry name" value="Tetratricopeptide repeat domain"/>
    <property type="match status" value="2"/>
</dbReference>
<dbReference type="EMBL" id="FJOG01000036">
    <property type="protein sequence ID" value="CZR66344.1"/>
    <property type="molecule type" value="Genomic_DNA"/>
</dbReference>
<dbReference type="InterPro" id="IPR007751">
    <property type="entry name" value="DUF676_lipase-like"/>
</dbReference>
<dbReference type="SMART" id="SM00028">
    <property type="entry name" value="TPR"/>
    <property type="match status" value="4"/>
</dbReference>
<gene>
    <name evidence="3" type="ORF">PAC_16245</name>
</gene>
<reference evidence="3 4" key="1">
    <citation type="submission" date="2016-03" db="EMBL/GenBank/DDBJ databases">
        <authorList>
            <person name="Ploux O."/>
        </authorList>
    </citation>
    <scope>NUCLEOTIDE SEQUENCE [LARGE SCALE GENOMIC DNA]</scope>
    <source>
        <strain evidence="3 4">UAMH 11012</strain>
    </source>
</reference>
<dbReference type="Gene3D" id="3.40.50.300">
    <property type="entry name" value="P-loop containing nucleotide triphosphate hydrolases"/>
    <property type="match status" value="1"/>
</dbReference>